<proteinExistence type="predicted"/>
<dbReference type="InterPro" id="IPR015834">
    <property type="entry name" value="UCP016642"/>
</dbReference>
<dbReference type="InterPro" id="IPR019197">
    <property type="entry name" value="Biotin-prot_ligase_N"/>
</dbReference>
<keyword evidence="3" id="KW-1185">Reference proteome</keyword>
<dbReference type="AlphaFoldDB" id="A0A4R4Z808"/>
<sequence>RVLVYRGVASGPELSEAAAALVRAWDRSVQIVYVGPGEKVKVTPEVLAGAALYVQPGGGQDIPGAWNDVRETADAIRDWVRGGGRFLGICMGAYLAGSDGFDLVPATTDGYIDTPGATVKGEADTVIALTWRDQPRHVFFQDGTAFTDLKPQATVIARYDNSTVAALTAPYGEGRVGVVGPHPEADQSWYDDAGLTNPDGVGPDLGIDLIKATVH</sequence>
<evidence type="ECO:0000313" key="3">
    <source>
        <dbReference type="Proteomes" id="UP000295124"/>
    </source>
</evidence>
<feature type="domain" description="Biotin-protein ligase N-terminal" evidence="1">
    <location>
        <begin position="2"/>
        <end position="98"/>
    </location>
</feature>
<accession>A0A4R4Z808</accession>
<dbReference type="InterPro" id="IPR029062">
    <property type="entry name" value="Class_I_gatase-like"/>
</dbReference>
<dbReference type="Proteomes" id="UP000295124">
    <property type="component" value="Unassembled WGS sequence"/>
</dbReference>
<dbReference type="Pfam" id="PF09825">
    <property type="entry name" value="BPL_N"/>
    <property type="match status" value="1"/>
</dbReference>
<evidence type="ECO:0000259" key="1">
    <source>
        <dbReference type="Pfam" id="PF09825"/>
    </source>
</evidence>
<protein>
    <recommendedName>
        <fullName evidence="1">Biotin-protein ligase N-terminal domain-containing protein</fullName>
    </recommendedName>
</protein>
<reference evidence="2 3" key="1">
    <citation type="submission" date="2019-03" db="EMBL/GenBank/DDBJ databases">
        <title>Draft genome sequences of novel Actinobacteria.</title>
        <authorList>
            <person name="Sahin N."/>
            <person name="Ay H."/>
            <person name="Saygin H."/>
        </authorList>
    </citation>
    <scope>NUCLEOTIDE SEQUENCE [LARGE SCALE GENOMIC DNA]</scope>
    <source>
        <strain evidence="2 3">JCM 13523</strain>
    </source>
</reference>
<dbReference type="Gene3D" id="3.40.50.880">
    <property type="match status" value="1"/>
</dbReference>
<dbReference type="RefSeq" id="WP_132173170.1">
    <property type="nucleotide sequence ID" value="NZ_SMKX01000108.1"/>
</dbReference>
<comment type="caution">
    <text evidence="2">The sequence shown here is derived from an EMBL/GenBank/DDBJ whole genome shotgun (WGS) entry which is preliminary data.</text>
</comment>
<dbReference type="EMBL" id="SMKX01000108">
    <property type="protein sequence ID" value="TDD52312.1"/>
    <property type="molecule type" value="Genomic_DNA"/>
</dbReference>
<gene>
    <name evidence="2" type="ORF">E1263_29340</name>
</gene>
<evidence type="ECO:0000313" key="2">
    <source>
        <dbReference type="EMBL" id="TDD52312.1"/>
    </source>
</evidence>
<feature type="non-terminal residue" evidence="2">
    <location>
        <position position="1"/>
    </location>
</feature>
<name>A0A4R4Z808_9ACTN</name>
<dbReference type="OrthoDB" id="20888at2"/>
<dbReference type="SUPFAM" id="SSF52317">
    <property type="entry name" value="Class I glutamine amidotransferase-like"/>
    <property type="match status" value="1"/>
</dbReference>
<organism evidence="2 3">
    <name type="scientific">Kribbella antibiotica</name>
    <dbReference type="NCBI Taxonomy" id="190195"/>
    <lineage>
        <taxon>Bacteria</taxon>
        <taxon>Bacillati</taxon>
        <taxon>Actinomycetota</taxon>
        <taxon>Actinomycetes</taxon>
        <taxon>Propionibacteriales</taxon>
        <taxon>Kribbellaceae</taxon>
        <taxon>Kribbella</taxon>
    </lineage>
</organism>
<dbReference type="PIRSF" id="PIRSF016642">
    <property type="entry name" value="UCP016642"/>
    <property type="match status" value="1"/>
</dbReference>